<evidence type="ECO:0000256" key="4">
    <source>
        <dbReference type="ARBA" id="ARBA00022806"/>
    </source>
</evidence>
<accession>A0AAW2H882</accession>
<evidence type="ECO:0000313" key="9">
    <source>
        <dbReference type="EMBL" id="KAL0265916.1"/>
    </source>
</evidence>
<evidence type="ECO:0000256" key="5">
    <source>
        <dbReference type="ARBA" id="ARBA00022840"/>
    </source>
</evidence>
<keyword evidence="3 7" id="KW-0547">Nucleotide-binding</keyword>
<dbReference type="GO" id="GO:0003697">
    <property type="term" value="F:single-stranded DNA binding"/>
    <property type="evidence" value="ECO:0007669"/>
    <property type="project" value="TreeGrafter"/>
</dbReference>
<dbReference type="GO" id="GO:0000727">
    <property type="term" value="P:double-strand break repair via break-induced replication"/>
    <property type="evidence" value="ECO:0007669"/>
    <property type="project" value="TreeGrafter"/>
</dbReference>
<dbReference type="PANTHER" id="PTHR11630:SF42">
    <property type="entry name" value="DNA REPLICATION LICENSING FACTOR MCM5"/>
    <property type="match status" value="1"/>
</dbReference>
<dbReference type="Gene3D" id="3.40.50.300">
    <property type="entry name" value="P-loop containing nucleotide triphosphate hydrolases"/>
    <property type="match status" value="1"/>
</dbReference>
<dbReference type="SUPFAM" id="SSF52540">
    <property type="entry name" value="P-loop containing nucleoside triphosphate hydrolases"/>
    <property type="match status" value="1"/>
</dbReference>
<dbReference type="GO" id="GO:0042555">
    <property type="term" value="C:MCM complex"/>
    <property type="evidence" value="ECO:0007669"/>
    <property type="project" value="TreeGrafter"/>
</dbReference>
<dbReference type="InterPro" id="IPR027417">
    <property type="entry name" value="P-loop_NTPase"/>
</dbReference>
<dbReference type="EC" id="3.6.4.12" evidence="1"/>
<evidence type="ECO:0000259" key="8">
    <source>
        <dbReference type="PROSITE" id="PS50051"/>
    </source>
</evidence>
<evidence type="ECO:0000256" key="3">
    <source>
        <dbReference type="ARBA" id="ARBA00022741"/>
    </source>
</evidence>
<sequence length="374" mass="40963">MLACLLFGGTPKEKYNTCIRGSINVLLLGDPGIAKSQLLKFVAKVSPIGVYTSGKGSSAAGLTASVLRDKQGFYLEGGALVLADEGVCCIDEFDKMNYDDQVAIHEAMEQQTISISKAGITTVLNSRTSVLAAANPVFGRYDEFKTPGDNLSFGSTILSRFDAIFLLKDAADSDADRAMAKHVLHVHTSEPGGRDGVPGQEVLRRFVQYARQKFRPALQRDSGNKLSKFYVETRKKVRSVEGLMKEKSAIPITVRQLEAIIRISESLAKMSLRHDVLEEDVDEAIRLFTVSTMNAVAQGHYCEGMVRTDFQSIIEQISDEVKRILPIGSAKPYNSILNHCAGYEPGMVAKAVDFLVKTGKLVLRDNSRIVVRVP</sequence>
<dbReference type="GO" id="GO:0006270">
    <property type="term" value="P:DNA replication initiation"/>
    <property type="evidence" value="ECO:0007669"/>
    <property type="project" value="TreeGrafter"/>
</dbReference>
<dbReference type="GO" id="GO:0005634">
    <property type="term" value="C:nucleus"/>
    <property type="evidence" value="ECO:0007669"/>
    <property type="project" value="TreeGrafter"/>
</dbReference>
<reference evidence="9" key="1">
    <citation type="journal article" date="2024" name="Gigascience">
        <title>Chromosome-level genome of the poultry shaft louse Menopon gallinae provides insight into the host-switching and adaptive evolution of parasitic lice.</title>
        <authorList>
            <person name="Xu Y."/>
            <person name="Ma L."/>
            <person name="Liu S."/>
            <person name="Liang Y."/>
            <person name="Liu Q."/>
            <person name="He Z."/>
            <person name="Tian L."/>
            <person name="Duan Y."/>
            <person name="Cai W."/>
            <person name="Li H."/>
            <person name="Song F."/>
        </authorList>
    </citation>
    <scope>NUCLEOTIDE SEQUENCE</scope>
    <source>
        <strain evidence="9">Cailab_2023a</strain>
    </source>
</reference>
<dbReference type="PROSITE" id="PS00847">
    <property type="entry name" value="MCM_1"/>
    <property type="match status" value="1"/>
</dbReference>
<dbReference type="AlphaFoldDB" id="A0AAW2H882"/>
<dbReference type="InterPro" id="IPR054125">
    <property type="entry name" value="MCM5_C"/>
</dbReference>
<keyword evidence="4" id="KW-0347">Helicase</keyword>
<dbReference type="EMBL" id="JARGDH010000006">
    <property type="protein sequence ID" value="KAL0265916.1"/>
    <property type="molecule type" value="Genomic_DNA"/>
</dbReference>
<keyword evidence="4" id="KW-0378">Hydrolase</keyword>
<keyword evidence="2" id="KW-0235">DNA replication</keyword>
<keyword evidence="6 7" id="KW-0238">DNA-binding</keyword>
<dbReference type="PRINTS" id="PR01657">
    <property type="entry name" value="MCMFAMILY"/>
</dbReference>
<dbReference type="FunFam" id="3.40.50.300:FF:002469">
    <property type="entry name" value="Cell division control protein 21"/>
    <property type="match status" value="1"/>
</dbReference>
<dbReference type="GO" id="GO:0017116">
    <property type="term" value="F:single-stranded DNA helicase activity"/>
    <property type="evidence" value="ECO:0007669"/>
    <property type="project" value="TreeGrafter"/>
</dbReference>
<comment type="caution">
    <text evidence="9">The sequence shown here is derived from an EMBL/GenBank/DDBJ whole genome shotgun (WGS) entry which is preliminary data.</text>
</comment>
<keyword evidence="5 7" id="KW-0067">ATP-binding</keyword>
<evidence type="ECO:0000256" key="1">
    <source>
        <dbReference type="ARBA" id="ARBA00012551"/>
    </source>
</evidence>
<dbReference type="GO" id="GO:0005524">
    <property type="term" value="F:ATP binding"/>
    <property type="evidence" value="ECO:0007669"/>
    <property type="project" value="UniProtKB-KW"/>
</dbReference>
<dbReference type="Pfam" id="PF00493">
    <property type="entry name" value="MCM"/>
    <property type="match status" value="1"/>
</dbReference>
<dbReference type="InterPro" id="IPR041562">
    <property type="entry name" value="MCM_lid"/>
</dbReference>
<evidence type="ECO:0000256" key="6">
    <source>
        <dbReference type="ARBA" id="ARBA00023125"/>
    </source>
</evidence>
<evidence type="ECO:0000256" key="2">
    <source>
        <dbReference type="ARBA" id="ARBA00022705"/>
    </source>
</evidence>
<comment type="similarity">
    <text evidence="7">Belongs to the MCM family.</text>
</comment>
<feature type="domain" description="MCM C-terminal AAA(+) ATPase" evidence="8">
    <location>
        <begin position="1"/>
        <end position="183"/>
    </location>
</feature>
<dbReference type="InterPro" id="IPR018525">
    <property type="entry name" value="MCM_CS"/>
</dbReference>
<proteinExistence type="inferred from homology"/>
<dbReference type="InterPro" id="IPR031327">
    <property type="entry name" value="MCM"/>
</dbReference>
<dbReference type="InterPro" id="IPR001208">
    <property type="entry name" value="MCM_dom"/>
</dbReference>
<dbReference type="Pfam" id="PF17855">
    <property type="entry name" value="MCM_lid"/>
    <property type="match status" value="1"/>
</dbReference>
<dbReference type="PANTHER" id="PTHR11630">
    <property type="entry name" value="DNA REPLICATION LICENSING FACTOR MCM FAMILY MEMBER"/>
    <property type="match status" value="1"/>
</dbReference>
<evidence type="ECO:0000256" key="7">
    <source>
        <dbReference type="RuleBase" id="RU004070"/>
    </source>
</evidence>
<dbReference type="PROSITE" id="PS50051">
    <property type="entry name" value="MCM_2"/>
    <property type="match status" value="1"/>
</dbReference>
<name>A0AAW2H882_9NEOP</name>
<dbReference type="SMART" id="SM00350">
    <property type="entry name" value="MCM"/>
    <property type="match status" value="1"/>
</dbReference>
<dbReference type="Pfam" id="PF21933">
    <property type="entry name" value="MCM5_C"/>
    <property type="match status" value="1"/>
</dbReference>
<protein>
    <recommendedName>
        <fullName evidence="1">DNA helicase</fullName>
        <ecNumber evidence="1">3.6.4.12</ecNumber>
    </recommendedName>
</protein>
<organism evidence="9">
    <name type="scientific">Menopon gallinae</name>
    <name type="common">poultry shaft louse</name>
    <dbReference type="NCBI Taxonomy" id="328185"/>
    <lineage>
        <taxon>Eukaryota</taxon>
        <taxon>Metazoa</taxon>
        <taxon>Ecdysozoa</taxon>
        <taxon>Arthropoda</taxon>
        <taxon>Hexapoda</taxon>
        <taxon>Insecta</taxon>
        <taxon>Pterygota</taxon>
        <taxon>Neoptera</taxon>
        <taxon>Paraneoptera</taxon>
        <taxon>Psocodea</taxon>
        <taxon>Troctomorpha</taxon>
        <taxon>Phthiraptera</taxon>
        <taxon>Amblycera</taxon>
        <taxon>Menoponidae</taxon>
        <taxon>Menopon</taxon>
    </lineage>
</organism>
<dbReference type="GO" id="GO:0043138">
    <property type="term" value="F:3'-5' DNA helicase activity"/>
    <property type="evidence" value="ECO:0007669"/>
    <property type="project" value="TreeGrafter"/>
</dbReference>
<gene>
    <name evidence="9" type="ORF">PYX00_011633</name>
</gene>